<dbReference type="EMBL" id="CADEAL010001546">
    <property type="protein sequence ID" value="CAB1433280.1"/>
    <property type="molecule type" value="Genomic_DNA"/>
</dbReference>
<proteinExistence type="predicted"/>
<accession>A0A9N7UKS3</accession>
<evidence type="ECO:0000313" key="2">
    <source>
        <dbReference type="Proteomes" id="UP001153269"/>
    </source>
</evidence>
<sequence length="99" mass="11467">MAWPILVTPPHPPFFPNQPPCPFVPSLSTHAHPQPNFRDIWYKRSASQACLPNSEERFVKRIMVERVERSPGPGKIEERPNMACGIYPHLEVMVWPPWL</sequence>
<dbReference type="AlphaFoldDB" id="A0A9N7UKS3"/>
<name>A0A9N7UKS3_PLEPL</name>
<protein>
    <submittedName>
        <fullName evidence="1">Uncharacterized protein</fullName>
    </submittedName>
</protein>
<evidence type="ECO:0000313" key="1">
    <source>
        <dbReference type="EMBL" id="CAB1433280.1"/>
    </source>
</evidence>
<organism evidence="1 2">
    <name type="scientific">Pleuronectes platessa</name>
    <name type="common">European plaice</name>
    <dbReference type="NCBI Taxonomy" id="8262"/>
    <lineage>
        <taxon>Eukaryota</taxon>
        <taxon>Metazoa</taxon>
        <taxon>Chordata</taxon>
        <taxon>Craniata</taxon>
        <taxon>Vertebrata</taxon>
        <taxon>Euteleostomi</taxon>
        <taxon>Actinopterygii</taxon>
        <taxon>Neopterygii</taxon>
        <taxon>Teleostei</taxon>
        <taxon>Neoteleostei</taxon>
        <taxon>Acanthomorphata</taxon>
        <taxon>Carangaria</taxon>
        <taxon>Pleuronectiformes</taxon>
        <taxon>Pleuronectoidei</taxon>
        <taxon>Pleuronectidae</taxon>
        <taxon>Pleuronectes</taxon>
    </lineage>
</organism>
<gene>
    <name evidence="1" type="ORF">PLEPLA_LOCUS21369</name>
</gene>
<comment type="caution">
    <text evidence="1">The sequence shown here is derived from an EMBL/GenBank/DDBJ whole genome shotgun (WGS) entry which is preliminary data.</text>
</comment>
<keyword evidence="2" id="KW-1185">Reference proteome</keyword>
<dbReference type="Proteomes" id="UP001153269">
    <property type="component" value="Unassembled WGS sequence"/>
</dbReference>
<reference evidence="1" key="1">
    <citation type="submission" date="2020-03" db="EMBL/GenBank/DDBJ databases">
        <authorList>
            <person name="Weist P."/>
        </authorList>
    </citation>
    <scope>NUCLEOTIDE SEQUENCE</scope>
</reference>